<dbReference type="Proteomes" id="UP000294613">
    <property type="component" value="Unassembled WGS sequence"/>
</dbReference>
<dbReference type="EMBL" id="SLZV01000001">
    <property type="protein sequence ID" value="TCS70169.1"/>
    <property type="molecule type" value="Genomic_DNA"/>
</dbReference>
<dbReference type="InterPro" id="IPR010187">
    <property type="entry name" value="Various_sel_PB"/>
</dbReference>
<evidence type="ECO:0000313" key="3">
    <source>
        <dbReference type="EMBL" id="GBU04207.1"/>
    </source>
</evidence>
<keyword evidence="2" id="KW-0560">Oxidoreductase</keyword>
<dbReference type="AlphaFoldDB" id="A0A4R3JVP1"/>
<dbReference type="Pfam" id="PF07355">
    <property type="entry name" value="GRDB"/>
    <property type="match status" value="1"/>
</dbReference>
<name>A0A4R3JVP1_9FIRM</name>
<keyword evidence="6" id="KW-1185">Reference proteome</keyword>
<evidence type="ECO:0000313" key="4">
    <source>
        <dbReference type="EMBL" id="TCS70169.1"/>
    </source>
</evidence>
<sequence length="269" mass="30431">MLRQIDYIYSQPEGSYTKEGKIIPFINYQRSAPERCLDMLLAKYYGESYQSEVLMDLPEKRSVPELRCDLRKATILLITDGGLVPKGNPDRMPSTNAGKYGTYSLEEEEYEVSHQGYDTSYVEEDYNRLLPIDAMQEMEREGKIGKLCPFFLSTVGVMTSVERSIHLGKQIAADVIKNKVDAVLITSACGTSTRCGAYIGIEIEKRGIPVVQITNLTRIAVDMGVSRVVKGNNICYPCGEPKRAEEGEYLYRRRIVEKALHMLEEICEK</sequence>
<evidence type="ECO:0000313" key="5">
    <source>
        <dbReference type="Proteomes" id="UP000294613"/>
    </source>
</evidence>
<comment type="caution">
    <text evidence="4">The sequence shown here is derived from an EMBL/GenBank/DDBJ whole genome shotgun (WGS) entry which is preliminary data.</text>
</comment>
<evidence type="ECO:0000256" key="2">
    <source>
        <dbReference type="ARBA" id="ARBA00023002"/>
    </source>
</evidence>
<reference evidence="4 5" key="2">
    <citation type="submission" date="2019-03" db="EMBL/GenBank/DDBJ databases">
        <title>Genomic Encyclopedia of Type Strains, Phase IV (KMG-IV): sequencing the most valuable type-strain genomes for metagenomic binning, comparative biology and taxonomic classification.</title>
        <authorList>
            <person name="Goeker M."/>
        </authorList>
    </citation>
    <scope>NUCLEOTIDE SEQUENCE [LARGE SCALE GENOMIC DNA]</scope>
    <source>
        <strain evidence="4 5">DSM 103426</strain>
    </source>
</reference>
<evidence type="ECO:0000313" key="6">
    <source>
        <dbReference type="Proteomes" id="UP000702954"/>
    </source>
</evidence>
<keyword evidence="1" id="KW-0712">Selenocysteine</keyword>
<reference evidence="3 6" key="1">
    <citation type="journal article" date="2018" name="Int. J. Syst. Evol. Microbiol.">
        <title>Draft Genome Sequence of Faecalimonas umbilicata JCM 30896T, an Acetate-Producing Bacterium Isolated from Human Feces.</title>
        <authorList>
            <person name="Sakamoto M."/>
            <person name="Ikeyama N."/>
            <person name="Yuki M."/>
            <person name="Ohkuma M."/>
        </authorList>
    </citation>
    <scope>NUCLEOTIDE SEQUENCE [LARGE SCALE GENOMIC DNA]</scope>
    <source>
        <strain evidence="3 6">EGH7</strain>
    </source>
</reference>
<accession>A0A4R3JVP1</accession>
<organism evidence="4 5">
    <name type="scientific">Faecalimonas umbilicata</name>
    <dbReference type="NCBI Taxonomy" id="1912855"/>
    <lineage>
        <taxon>Bacteria</taxon>
        <taxon>Bacillati</taxon>
        <taxon>Bacillota</taxon>
        <taxon>Clostridia</taxon>
        <taxon>Lachnospirales</taxon>
        <taxon>Lachnospiraceae</taxon>
        <taxon>Faecalimonas</taxon>
    </lineage>
</organism>
<dbReference type="EMBL" id="BHEO01000002">
    <property type="protein sequence ID" value="GBU04207.1"/>
    <property type="molecule type" value="Genomic_DNA"/>
</dbReference>
<dbReference type="NCBIfam" id="TIGR01918">
    <property type="entry name" value="various_sel_PB"/>
    <property type="match status" value="1"/>
</dbReference>
<dbReference type="Proteomes" id="UP000702954">
    <property type="component" value="Unassembled WGS sequence"/>
</dbReference>
<evidence type="ECO:0000256" key="1">
    <source>
        <dbReference type="ARBA" id="ARBA00022933"/>
    </source>
</evidence>
<protein>
    <submittedName>
        <fullName evidence="4">Glycine/betaine/sarcosine/D-proline reductase family selenoprotein B</fullName>
    </submittedName>
</protein>
<proteinExistence type="predicted"/>
<dbReference type="RefSeq" id="WP_008977342.1">
    <property type="nucleotide sequence ID" value="NZ_BHEO01000002.1"/>
</dbReference>
<dbReference type="GO" id="GO:0050485">
    <property type="term" value="F:oxidoreductase activity, acting on X-H and Y-H to form an X-Y bond, with a disulfide as acceptor"/>
    <property type="evidence" value="ECO:0007669"/>
    <property type="project" value="InterPro"/>
</dbReference>
<gene>
    <name evidence="4" type="ORF">EDD74_10117</name>
    <name evidence="3" type="ORF">FAEUMB_07480</name>
</gene>